<name>A0A3P8AFQ0_9TREM</name>
<keyword evidence="3" id="KW-1185">Reference proteome</keyword>
<feature type="coiled-coil region" evidence="1">
    <location>
        <begin position="8"/>
        <end position="56"/>
    </location>
</feature>
<reference evidence="2 3" key="1">
    <citation type="submission" date="2018-11" db="EMBL/GenBank/DDBJ databases">
        <authorList>
            <consortium name="Pathogen Informatics"/>
        </authorList>
    </citation>
    <scope>NUCLEOTIDE SEQUENCE [LARGE SCALE GENOMIC DNA]</scope>
    <source>
        <strain>Denwood</strain>
        <strain evidence="3">Zambia</strain>
    </source>
</reference>
<evidence type="ECO:0000313" key="2">
    <source>
        <dbReference type="EMBL" id="VDO95647.1"/>
    </source>
</evidence>
<accession>A0A3P8AFQ0</accession>
<dbReference type="AlphaFoldDB" id="A0A3P8AFQ0"/>
<sequence>MAEKQIAHETELNEAKEASELLPRLQQEIELKENEIEEMKSQLDQQNQANIKLHEEIEKQCESRWKSELDSYREQVRQHARTICVMEERLVKLTKQLKDTKNEVTKFKRTNTGSYFEL</sequence>
<keyword evidence="1" id="KW-0175">Coiled coil</keyword>
<organism evidence="2 3">
    <name type="scientific">Schistosoma mattheei</name>
    <dbReference type="NCBI Taxonomy" id="31246"/>
    <lineage>
        <taxon>Eukaryota</taxon>
        <taxon>Metazoa</taxon>
        <taxon>Spiralia</taxon>
        <taxon>Lophotrochozoa</taxon>
        <taxon>Platyhelminthes</taxon>
        <taxon>Trematoda</taxon>
        <taxon>Digenea</taxon>
        <taxon>Strigeidida</taxon>
        <taxon>Schistosomatoidea</taxon>
        <taxon>Schistosomatidae</taxon>
        <taxon>Schistosoma</taxon>
    </lineage>
</organism>
<gene>
    <name evidence="2" type="ORF">SMTD_LOCUS3462</name>
</gene>
<dbReference type="EMBL" id="UZAL01006310">
    <property type="protein sequence ID" value="VDO95647.1"/>
    <property type="molecule type" value="Genomic_DNA"/>
</dbReference>
<evidence type="ECO:0000313" key="3">
    <source>
        <dbReference type="Proteomes" id="UP000269396"/>
    </source>
</evidence>
<protein>
    <submittedName>
        <fullName evidence="2">Uncharacterized protein</fullName>
    </submittedName>
</protein>
<dbReference type="Proteomes" id="UP000269396">
    <property type="component" value="Unassembled WGS sequence"/>
</dbReference>
<proteinExistence type="predicted"/>
<evidence type="ECO:0000256" key="1">
    <source>
        <dbReference type="SAM" id="Coils"/>
    </source>
</evidence>